<dbReference type="PANTHER" id="PTHR36396">
    <property type="entry name" value="MALTASE-GLUCOAMYLASE, INTESTINAL PROTEIN"/>
    <property type="match status" value="1"/>
</dbReference>
<dbReference type="AlphaFoldDB" id="A0A2Z7BPR8"/>
<evidence type="ECO:0000313" key="1">
    <source>
        <dbReference type="EMBL" id="KZV33961.1"/>
    </source>
</evidence>
<dbReference type="PANTHER" id="PTHR36396:SF1">
    <property type="entry name" value="MALTASE-GLUCOAMYLASE, INTESTINAL PROTEIN"/>
    <property type="match status" value="1"/>
</dbReference>
<organism evidence="1 2">
    <name type="scientific">Dorcoceras hygrometricum</name>
    <dbReference type="NCBI Taxonomy" id="472368"/>
    <lineage>
        <taxon>Eukaryota</taxon>
        <taxon>Viridiplantae</taxon>
        <taxon>Streptophyta</taxon>
        <taxon>Embryophyta</taxon>
        <taxon>Tracheophyta</taxon>
        <taxon>Spermatophyta</taxon>
        <taxon>Magnoliopsida</taxon>
        <taxon>eudicotyledons</taxon>
        <taxon>Gunneridae</taxon>
        <taxon>Pentapetalae</taxon>
        <taxon>asterids</taxon>
        <taxon>lamiids</taxon>
        <taxon>Lamiales</taxon>
        <taxon>Gesneriaceae</taxon>
        <taxon>Didymocarpoideae</taxon>
        <taxon>Trichosporeae</taxon>
        <taxon>Loxocarpinae</taxon>
        <taxon>Dorcoceras</taxon>
    </lineage>
</organism>
<reference evidence="1 2" key="1">
    <citation type="journal article" date="2015" name="Proc. Natl. Acad. Sci. U.S.A.">
        <title>The resurrection genome of Boea hygrometrica: A blueprint for survival of dehydration.</title>
        <authorList>
            <person name="Xiao L."/>
            <person name="Yang G."/>
            <person name="Zhang L."/>
            <person name="Yang X."/>
            <person name="Zhao S."/>
            <person name="Ji Z."/>
            <person name="Zhou Q."/>
            <person name="Hu M."/>
            <person name="Wang Y."/>
            <person name="Chen M."/>
            <person name="Xu Y."/>
            <person name="Jin H."/>
            <person name="Xiao X."/>
            <person name="Hu G."/>
            <person name="Bao F."/>
            <person name="Hu Y."/>
            <person name="Wan P."/>
            <person name="Li L."/>
            <person name="Deng X."/>
            <person name="Kuang T."/>
            <person name="Xiang C."/>
            <person name="Zhu J.K."/>
            <person name="Oliver M.J."/>
            <person name="He Y."/>
        </authorList>
    </citation>
    <scope>NUCLEOTIDE SEQUENCE [LARGE SCALE GENOMIC DNA]</scope>
    <source>
        <strain evidence="2">cv. XS01</strain>
    </source>
</reference>
<protein>
    <submittedName>
        <fullName evidence="1">Uncharacterized protein</fullName>
    </submittedName>
</protein>
<evidence type="ECO:0000313" key="2">
    <source>
        <dbReference type="Proteomes" id="UP000250235"/>
    </source>
</evidence>
<accession>A0A2Z7BPR8</accession>
<name>A0A2Z7BPR8_9LAMI</name>
<sequence>MAEDKANTEVKLPPPFVEVECRSSGKILRFSAGTEAGFAVNLINQKLINNNGSDGADNATLASHIEAVKEGEEEPVSFGPNSVLVNYGPDWKLQTVIHLSGD</sequence>
<dbReference type="Proteomes" id="UP000250235">
    <property type="component" value="Unassembled WGS sequence"/>
</dbReference>
<dbReference type="OrthoDB" id="1932454at2759"/>
<gene>
    <name evidence="1" type="ORF">F511_04186</name>
</gene>
<proteinExistence type="predicted"/>
<dbReference type="EMBL" id="KV005645">
    <property type="protein sequence ID" value="KZV33961.1"/>
    <property type="molecule type" value="Genomic_DNA"/>
</dbReference>
<keyword evidence="2" id="KW-1185">Reference proteome</keyword>